<dbReference type="EMBL" id="BAABKX010000001">
    <property type="protein sequence ID" value="GAA5044571.1"/>
    <property type="molecule type" value="Genomic_DNA"/>
</dbReference>
<keyword evidence="2" id="KW-1133">Transmembrane helix</keyword>
<feature type="transmembrane region" description="Helical" evidence="2">
    <location>
        <begin position="59"/>
        <end position="76"/>
    </location>
</feature>
<dbReference type="Proteomes" id="UP001501729">
    <property type="component" value="Unassembled WGS sequence"/>
</dbReference>
<feature type="compositionally biased region" description="Basic and acidic residues" evidence="1">
    <location>
        <begin position="7"/>
        <end position="16"/>
    </location>
</feature>
<feature type="transmembrane region" description="Helical" evidence="2">
    <location>
        <begin position="32"/>
        <end position="53"/>
    </location>
</feature>
<sequence>MSTITDSETRNTRTSDEEAEPSDYSLSAPIQFVGFWTAVALPFLYVPLLATGLDTPGQFQTFLILIAVNLAALLLGHRYRAKA</sequence>
<evidence type="ECO:0000256" key="1">
    <source>
        <dbReference type="SAM" id="MobiDB-lite"/>
    </source>
</evidence>
<evidence type="ECO:0000313" key="4">
    <source>
        <dbReference type="Proteomes" id="UP001501729"/>
    </source>
</evidence>
<keyword evidence="2" id="KW-0812">Transmembrane</keyword>
<comment type="caution">
    <text evidence="3">The sequence shown here is derived from an EMBL/GenBank/DDBJ whole genome shotgun (WGS) entry which is preliminary data.</text>
</comment>
<keyword evidence="4" id="KW-1185">Reference proteome</keyword>
<dbReference type="AlphaFoldDB" id="A0AAV3UDF5"/>
<dbReference type="Pfam" id="PF26071">
    <property type="entry name" value="DUF8028"/>
    <property type="match status" value="1"/>
</dbReference>
<reference evidence="3 4" key="1">
    <citation type="journal article" date="2019" name="Int. J. Syst. Evol. Microbiol.">
        <title>The Global Catalogue of Microorganisms (GCM) 10K type strain sequencing project: providing services to taxonomists for standard genome sequencing and annotation.</title>
        <authorList>
            <consortium name="The Broad Institute Genomics Platform"/>
            <consortium name="The Broad Institute Genome Sequencing Center for Infectious Disease"/>
            <person name="Wu L."/>
            <person name="Ma J."/>
        </authorList>
    </citation>
    <scope>NUCLEOTIDE SEQUENCE [LARGE SCALE GENOMIC DNA]</scope>
    <source>
        <strain evidence="3 4">JCM 17504</strain>
    </source>
</reference>
<gene>
    <name evidence="3" type="ORF">GCM10025751_11120</name>
</gene>
<evidence type="ECO:0000256" key="2">
    <source>
        <dbReference type="SAM" id="Phobius"/>
    </source>
</evidence>
<accession>A0AAV3UDF5</accession>
<name>A0AAV3UDF5_9EURY</name>
<evidence type="ECO:0000313" key="3">
    <source>
        <dbReference type="EMBL" id="GAA5044571.1"/>
    </source>
</evidence>
<proteinExistence type="predicted"/>
<dbReference type="RefSeq" id="WP_227775894.1">
    <property type="nucleotide sequence ID" value="NZ_BAABKX010000001.1"/>
</dbReference>
<protein>
    <submittedName>
        <fullName evidence="3">Uncharacterized protein</fullName>
    </submittedName>
</protein>
<keyword evidence="2" id="KW-0472">Membrane</keyword>
<dbReference type="InterPro" id="IPR058341">
    <property type="entry name" value="DUF8028"/>
</dbReference>
<feature type="region of interest" description="Disordered" evidence="1">
    <location>
        <begin position="1"/>
        <end position="23"/>
    </location>
</feature>
<dbReference type="GeneID" id="68611678"/>
<organism evidence="3 4">
    <name type="scientific">Haladaptatus pallidirubidus</name>
    <dbReference type="NCBI Taxonomy" id="1008152"/>
    <lineage>
        <taxon>Archaea</taxon>
        <taxon>Methanobacteriati</taxon>
        <taxon>Methanobacteriota</taxon>
        <taxon>Stenosarchaea group</taxon>
        <taxon>Halobacteria</taxon>
        <taxon>Halobacteriales</taxon>
        <taxon>Haladaptataceae</taxon>
        <taxon>Haladaptatus</taxon>
    </lineage>
</organism>